<protein>
    <submittedName>
        <fullName evidence="2">Uncharacterized protein</fullName>
    </submittedName>
</protein>
<gene>
    <name evidence="2" type="ORF">CLV71_101695</name>
</gene>
<evidence type="ECO:0000256" key="1">
    <source>
        <dbReference type="SAM" id="MobiDB-lite"/>
    </source>
</evidence>
<name>A0A4R7W5G9_9PSEU</name>
<accession>A0A4R7W5G9</accession>
<comment type="caution">
    <text evidence="2">The sequence shown here is derived from an EMBL/GenBank/DDBJ whole genome shotgun (WGS) entry which is preliminary data.</text>
</comment>
<proteinExistence type="predicted"/>
<organism evidence="2 3">
    <name type="scientific">Actinophytocola oryzae</name>
    <dbReference type="NCBI Taxonomy" id="502181"/>
    <lineage>
        <taxon>Bacteria</taxon>
        <taxon>Bacillati</taxon>
        <taxon>Actinomycetota</taxon>
        <taxon>Actinomycetes</taxon>
        <taxon>Pseudonocardiales</taxon>
        <taxon>Pseudonocardiaceae</taxon>
    </lineage>
</organism>
<reference evidence="2 3" key="1">
    <citation type="submission" date="2019-03" db="EMBL/GenBank/DDBJ databases">
        <title>Genomic Encyclopedia of Archaeal and Bacterial Type Strains, Phase II (KMG-II): from individual species to whole genera.</title>
        <authorList>
            <person name="Goeker M."/>
        </authorList>
    </citation>
    <scope>NUCLEOTIDE SEQUENCE [LARGE SCALE GENOMIC DNA]</scope>
    <source>
        <strain evidence="2 3">DSM 45499</strain>
    </source>
</reference>
<dbReference type="EMBL" id="SOCP01000001">
    <property type="protein sequence ID" value="TDV57822.1"/>
    <property type="molecule type" value="Genomic_DNA"/>
</dbReference>
<sequence length="73" mass="8178">MSIWGISLLSAAVVLAAVLLVKRGDRETRAARKELRRLRNAEKRQPNTYGAAEQRRNMYMEPMPGNRSLPGGP</sequence>
<dbReference type="AlphaFoldDB" id="A0A4R7W5G9"/>
<dbReference type="Proteomes" id="UP000294927">
    <property type="component" value="Unassembled WGS sequence"/>
</dbReference>
<evidence type="ECO:0000313" key="2">
    <source>
        <dbReference type="EMBL" id="TDV57822.1"/>
    </source>
</evidence>
<evidence type="ECO:0000313" key="3">
    <source>
        <dbReference type="Proteomes" id="UP000294927"/>
    </source>
</evidence>
<keyword evidence="3" id="KW-1185">Reference proteome</keyword>
<dbReference type="RefSeq" id="WP_133901042.1">
    <property type="nucleotide sequence ID" value="NZ_SOCP01000001.1"/>
</dbReference>
<feature type="region of interest" description="Disordered" evidence="1">
    <location>
        <begin position="39"/>
        <end position="73"/>
    </location>
</feature>